<feature type="compositionally biased region" description="Polar residues" evidence="1">
    <location>
        <begin position="75"/>
        <end position="89"/>
    </location>
</feature>
<dbReference type="AlphaFoldDB" id="A0A1X7RE90"/>
<feature type="compositionally biased region" description="Basic and acidic residues" evidence="1">
    <location>
        <begin position="13"/>
        <end position="31"/>
    </location>
</feature>
<feature type="region of interest" description="Disordered" evidence="1">
    <location>
        <begin position="148"/>
        <end position="193"/>
    </location>
</feature>
<evidence type="ECO:0000313" key="2">
    <source>
        <dbReference type="EMBL" id="SMQ45723.1"/>
    </source>
</evidence>
<feature type="region of interest" description="Disordered" evidence="1">
    <location>
        <begin position="207"/>
        <end position="268"/>
    </location>
</feature>
<keyword evidence="3" id="KW-1185">Reference proteome</keyword>
<proteinExistence type="predicted"/>
<organism evidence="2 3">
    <name type="scientific">Zymoseptoria tritici (strain ST99CH_3D7)</name>
    <dbReference type="NCBI Taxonomy" id="1276538"/>
    <lineage>
        <taxon>Eukaryota</taxon>
        <taxon>Fungi</taxon>
        <taxon>Dikarya</taxon>
        <taxon>Ascomycota</taxon>
        <taxon>Pezizomycotina</taxon>
        <taxon>Dothideomycetes</taxon>
        <taxon>Dothideomycetidae</taxon>
        <taxon>Mycosphaerellales</taxon>
        <taxon>Mycosphaerellaceae</taxon>
        <taxon>Zymoseptoria</taxon>
    </lineage>
</organism>
<feature type="compositionally biased region" description="Low complexity" evidence="1">
    <location>
        <begin position="90"/>
        <end position="99"/>
    </location>
</feature>
<evidence type="ECO:0000256" key="1">
    <source>
        <dbReference type="SAM" id="MobiDB-lite"/>
    </source>
</evidence>
<evidence type="ECO:0008006" key="4">
    <source>
        <dbReference type="Google" id="ProtNLM"/>
    </source>
</evidence>
<feature type="region of interest" description="Disordered" evidence="1">
    <location>
        <begin position="281"/>
        <end position="322"/>
    </location>
</feature>
<feature type="compositionally biased region" description="Acidic residues" evidence="1">
    <location>
        <begin position="310"/>
        <end position="322"/>
    </location>
</feature>
<feature type="region of interest" description="Disordered" evidence="1">
    <location>
        <begin position="337"/>
        <end position="369"/>
    </location>
</feature>
<reference evidence="2 3" key="1">
    <citation type="submission" date="2016-06" db="EMBL/GenBank/DDBJ databases">
        <authorList>
            <person name="Kjaerup R.B."/>
            <person name="Dalgaard T.S."/>
            <person name="Juul-Madsen H.R."/>
        </authorList>
    </citation>
    <scope>NUCLEOTIDE SEQUENCE [LARGE SCALE GENOMIC DNA]</scope>
</reference>
<name>A0A1X7RE90_ZYMT9</name>
<dbReference type="STRING" id="1276538.A0A1X7RE90"/>
<feature type="region of interest" description="Disordered" evidence="1">
    <location>
        <begin position="1"/>
        <end position="31"/>
    </location>
</feature>
<dbReference type="EMBL" id="LT853692">
    <property type="protein sequence ID" value="SMQ45723.1"/>
    <property type="molecule type" value="Genomic_DNA"/>
</dbReference>
<sequence length="395" mass="43079">MTPLLHFPPGHAGRADTDTTSPSDKDHSSIERRRLYIDTVHVTDKSRDTPILDLPRVNTKSIPPPRPDAVRRCSTDPSPNTALLQSYFNTTTPTPLKSSSPHRNRSPYSRSHLRTRSSGAALVTAPLMTRAHSSPGPFDLANSISSISLAPSSPMRTPARQRSPFRPIEDSNGNPIRPRSPSWREPSTSSGAIQSIQEDSELDITPRQPLAQFSPLPAPFGRSSSLRRRPASPLHSVLNAASTPPTYLHSDQPPSAGTSASGSPTLAPQRYLNETYPSLHSYASSSSFSSHPSTPTSTRSRSPSISSLETIEDAPDLESEATEAERILRLKLAAERAERAENGEEEDGGRRRSSLDVPRGFGFGSRGGSARERKRWSVCGAERRGDLDLETIWED</sequence>
<gene>
    <name evidence="2" type="ORF">ZT3D7_G868</name>
</gene>
<feature type="compositionally biased region" description="Low complexity" evidence="1">
    <location>
        <begin position="281"/>
        <end position="308"/>
    </location>
</feature>
<feature type="region of interest" description="Disordered" evidence="1">
    <location>
        <begin position="50"/>
        <end position="118"/>
    </location>
</feature>
<evidence type="ECO:0000313" key="3">
    <source>
        <dbReference type="Proteomes" id="UP000215127"/>
    </source>
</evidence>
<protein>
    <recommendedName>
        <fullName evidence="4">Basic proline-rich protein</fullName>
    </recommendedName>
</protein>
<feature type="compositionally biased region" description="Basic residues" evidence="1">
    <location>
        <begin position="100"/>
        <end position="115"/>
    </location>
</feature>
<feature type="compositionally biased region" description="Low complexity" evidence="1">
    <location>
        <begin position="253"/>
        <end position="265"/>
    </location>
</feature>
<accession>A0A1X7RE90</accession>
<dbReference type="Proteomes" id="UP000215127">
    <property type="component" value="Chromosome 1"/>
</dbReference>
<feature type="compositionally biased region" description="Basic and acidic residues" evidence="1">
    <location>
        <begin position="337"/>
        <end position="354"/>
    </location>
</feature>